<dbReference type="PANTHER" id="PTHR43861">
    <property type="entry name" value="TRANS-ACONITATE 2-METHYLTRANSFERASE-RELATED"/>
    <property type="match status" value="1"/>
</dbReference>
<keyword evidence="2" id="KW-0489">Methyltransferase</keyword>
<accession>A0A7X0DPV5</accession>
<evidence type="ECO:0000313" key="3">
    <source>
        <dbReference type="Proteomes" id="UP000544872"/>
    </source>
</evidence>
<dbReference type="EC" id="2.1.1.197" evidence="2"/>
<dbReference type="CDD" id="cd02440">
    <property type="entry name" value="AdoMet_MTases"/>
    <property type="match status" value="1"/>
</dbReference>
<organism evidence="2 3">
    <name type="scientific">Novispirillum itersonii</name>
    <name type="common">Aquaspirillum itersonii</name>
    <dbReference type="NCBI Taxonomy" id="189"/>
    <lineage>
        <taxon>Bacteria</taxon>
        <taxon>Pseudomonadati</taxon>
        <taxon>Pseudomonadota</taxon>
        <taxon>Alphaproteobacteria</taxon>
        <taxon>Rhodospirillales</taxon>
        <taxon>Novispirillaceae</taxon>
        <taxon>Novispirillum</taxon>
    </lineage>
</organism>
<dbReference type="GO" id="GO:0102130">
    <property type="term" value="F:malonyl-CoA methyltransferase activity"/>
    <property type="evidence" value="ECO:0007669"/>
    <property type="project" value="UniProtKB-EC"/>
</dbReference>
<dbReference type="InterPro" id="IPR029063">
    <property type="entry name" value="SAM-dependent_MTases_sf"/>
</dbReference>
<dbReference type="Pfam" id="PF08242">
    <property type="entry name" value="Methyltransf_12"/>
    <property type="match status" value="1"/>
</dbReference>
<reference evidence="2 3" key="1">
    <citation type="submission" date="2020-08" db="EMBL/GenBank/DDBJ databases">
        <title>Genomic Encyclopedia of Type Strains, Phase IV (KMG-IV): sequencing the most valuable type-strain genomes for metagenomic binning, comparative biology and taxonomic classification.</title>
        <authorList>
            <person name="Goeker M."/>
        </authorList>
    </citation>
    <scope>NUCLEOTIDE SEQUENCE [LARGE SCALE GENOMIC DNA]</scope>
    <source>
        <strain evidence="2 3">DSM 11590</strain>
    </source>
</reference>
<proteinExistence type="predicted"/>
<dbReference type="RefSeq" id="WP_184264678.1">
    <property type="nucleotide sequence ID" value="NZ_JACIIX010000013.1"/>
</dbReference>
<dbReference type="InterPro" id="IPR013217">
    <property type="entry name" value="Methyltransf_12"/>
</dbReference>
<keyword evidence="3" id="KW-1185">Reference proteome</keyword>
<keyword evidence="2" id="KW-0808">Transferase</keyword>
<comment type="caution">
    <text evidence="2">The sequence shown here is derived from an EMBL/GenBank/DDBJ whole genome shotgun (WGS) entry which is preliminary data.</text>
</comment>
<name>A0A7X0DPV5_NOVIT</name>
<evidence type="ECO:0000313" key="2">
    <source>
        <dbReference type="EMBL" id="MBB6211682.1"/>
    </source>
</evidence>
<dbReference type="GO" id="GO:0032259">
    <property type="term" value="P:methylation"/>
    <property type="evidence" value="ECO:0007669"/>
    <property type="project" value="UniProtKB-KW"/>
</dbReference>
<feature type="domain" description="Methyltransferase type 12" evidence="1">
    <location>
        <begin position="51"/>
        <end position="155"/>
    </location>
</feature>
<gene>
    <name evidence="2" type="ORF">FHS48_003125</name>
</gene>
<dbReference type="SUPFAM" id="SSF53335">
    <property type="entry name" value="S-adenosyl-L-methionine-dependent methyltransferases"/>
    <property type="match status" value="1"/>
</dbReference>
<dbReference type="EMBL" id="JACIIX010000013">
    <property type="protein sequence ID" value="MBB6211682.1"/>
    <property type="molecule type" value="Genomic_DNA"/>
</dbReference>
<dbReference type="Proteomes" id="UP000544872">
    <property type="component" value="Unassembled WGS sequence"/>
</dbReference>
<dbReference type="Gene3D" id="3.40.50.150">
    <property type="entry name" value="Vaccinia Virus protein VP39"/>
    <property type="match status" value="1"/>
</dbReference>
<dbReference type="AlphaFoldDB" id="A0A7X0DPV5"/>
<evidence type="ECO:0000259" key="1">
    <source>
        <dbReference type="Pfam" id="PF08242"/>
    </source>
</evidence>
<sequence length="267" mass="28276">MRTPDWKTTVRSRFDSAAATYDRAGEAQHRIAVTLAAEIRQRLPSTPLSGLEIGCGTGFLTAALLPALPAGSRWQATDLSPAMVQACLSRVSPPPGITLTGAVMDGEAPEMAPEQDRPVDLPVDLVASSMAVQWFTDLPAGLRRLRAMLAPGGLLAVTTLGSGTFAEWRDACRAAGVTPGTPPYPTADALRMALGPGAEVRQHRQPLPFPGVGDFLHHLRGTGARTAAPGHPPLPAGQLRRVLRALHGRPFLTAYDVLTVLWPAEDP</sequence>
<protein>
    <submittedName>
        <fullName evidence="2">Malonyl-CoA O-methyltransferase</fullName>
        <ecNumber evidence="2">2.1.1.197</ecNumber>
    </submittedName>
</protein>